<dbReference type="InterPro" id="IPR036396">
    <property type="entry name" value="Cyt_P450_sf"/>
</dbReference>
<dbReference type="PANTHER" id="PTHR46696">
    <property type="entry name" value="P450, PUTATIVE (EUROFUNG)-RELATED"/>
    <property type="match status" value="1"/>
</dbReference>
<dbReference type="InterPro" id="IPR017972">
    <property type="entry name" value="Cyt_P450_CS"/>
</dbReference>
<dbReference type="PROSITE" id="PS00086">
    <property type="entry name" value="CYTOCHROME_P450"/>
    <property type="match status" value="1"/>
</dbReference>
<evidence type="ECO:0000313" key="3">
    <source>
        <dbReference type="EMBL" id="KDA01739.1"/>
    </source>
</evidence>
<dbReference type="SUPFAM" id="SSF48264">
    <property type="entry name" value="Cytochrome P450"/>
    <property type="match status" value="1"/>
</dbReference>
<dbReference type="AlphaFoldDB" id="A0A059G4T3"/>
<evidence type="ECO:0000256" key="2">
    <source>
        <dbReference type="RuleBase" id="RU000461"/>
    </source>
</evidence>
<dbReference type="Pfam" id="PF00067">
    <property type="entry name" value="p450"/>
    <property type="match status" value="1"/>
</dbReference>
<proteinExistence type="inferred from homology"/>
<dbReference type="PRINTS" id="PR00359">
    <property type="entry name" value="BP450"/>
</dbReference>
<reference evidence="3 4" key="1">
    <citation type="journal article" date="2014" name="Antonie Van Leeuwenhoek">
        <title>Hyphomonas beringensis sp. nov. and Hyphomonas chukchiensis sp. nov., isolated from surface seawater of the Bering Sea and Chukchi Sea.</title>
        <authorList>
            <person name="Li C."/>
            <person name="Lai Q."/>
            <person name="Li G."/>
            <person name="Dong C."/>
            <person name="Wang J."/>
            <person name="Liao Y."/>
            <person name="Shao Z."/>
        </authorList>
    </citation>
    <scope>NUCLEOTIDE SEQUENCE [LARGE SCALE GENOMIC DNA]</scope>
    <source>
        <strain evidence="3 4">SCH89</strain>
    </source>
</reference>
<keyword evidence="2" id="KW-0479">Metal-binding</keyword>
<dbReference type="EMBL" id="ARYL01000022">
    <property type="protein sequence ID" value="KDA01739.1"/>
    <property type="molecule type" value="Genomic_DNA"/>
</dbReference>
<dbReference type="eggNOG" id="COG2124">
    <property type="taxonomic scope" value="Bacteria"/>
</dbReference>
<dbReference type="GO" id="GO:0005506">
    <property type="term" value="F:iron ion binding"/>
    <property type="evidence" value="ECO:0007669"/>
    <property type="project" value="InterPro"/>
</dbReference>
<dbReference type="GO" id="GO:0016705">
    <property type="term" value="F:oxidoreductase activity, acting on paired donors, with incorporation or reduction of molecular oxygen"/>
    <property type="evidence" value="ECO:0007669"/>
    <property type="project" value="InterPro"/>
</dbReference>
<dbReference type="Gene3D" id="1.10.630.10">
    <property type="entry name" value="Cytochrome P450"/>
    <property type="match status" value="1"/>
</dbReference>
<dbReference type="PATRIC" id="fig|1280953.3.peg.2796"/>
<accession>A0A059G4T3</accession>
<dbReference type="GO" id="GO:0004497">
    <property type="term" value="F:monooxygenase activity"/>
    <property type="evidence" value="ECO:0007669"/>
    <property type="project" value="UniProtKB-KW"/>
</dbReference>
<keyword evidence="2" id="KW-0503">Monooxygenase</keyword>
<gene>
    <name evidence="3" type="ORF">HOC_13913</name>
</gene>
<dbReference type="PRINTS" id="PR00385">
    <property type="entry name" value="P450"/>
</dbReference>
<keyword evidence="2" id="KW-0349">Heme</keyword>
<dbReference type="GO" id="GO:0020037">
    <property type="term" value="F:heme binding"/>
    <property type="evidence" value="ECO:0007669"/>
    <property type="project" value="InterPro"/>
</dbReference>
<dbReference type="InterPro" id="IPR001128">
    <property type="entry name" value="Cyt_P450"/>
</dbReference>
<evidence type="ECO:0000313" key="4">
    <source>
        <dbReference type="Proteomes" id="UP000024942"/>
    </source>
</evidence>
<name>A0A059G4T3_9PROT</name>
<dbReference type="Proteomes" id="UP000024942">
    <property type="component" value="Unassembled WGS sequence"/>
</dbReference>
<dbReference type="RefSeq" id="WP_035539571.1">
    <property type="nucleotide sequence ID" value="NZ_ARYL01000022.1"/>
</dbReference>
<dbReference type="OrthoDB" id="5522954at2"/>
<keyword evidence="2" id="KW-0560">Oxidoreductase</keyword>
<protein>
    <submittedName>
        <fullName evidence="3">Cytochrome P450</fullName>
    </submittedName>
</protein>
<comment type="similarity">
    <text evidence="1 2">Belongs to the cytochrome P450 family.</text>
</comment>
<sequence length="399" mass="45246">MSAVAAPDHISPDRIVEFDYLDDPRLAADIHDGLLALKTEAPGIFWTPANGGHWVVSDSDLISKILKTPALFSSKQLQIPPRDDAPRMIPESLDPPEHLLYRRLMMEYFERSRIAHLQARVDHWTDLVLSELKDKPGCEFVDAVASRLPIYVFMEFAGFPLDRAEDFRGLVEGMFRSTDPIKRQEYAMRIMGELQQVISAKMESPGEDILSKLIQADFQGRKLTFEELMSIGFLMFIAGLDTVTNAMTFGIRHMARDVDFRRKLTANPERVPEAVEELMRRYTFPTLPRQVTEDMEFGGVTMKAGDMVLCLIALVGIDEDLNPDALKVDLDRDKRTHFGFGTGGHTCLGRHLAKMELETLYRRWLEDFPDFEIDPTHAPATPRGGAVMGIPELWLRLNA</sequence>
<dbReference type="STRING" id="1280953.HOC_13913"/>
<dbReference type="InterPro" id="IPR002397">
    <property type="entry name" value="Cyt_P450_B"/>
</dbReference>
<organism evidence="3 4">
    <name type="scientific">Hyphomonas oceanitis SCH89</name>
    <dbReference type="NCBI Taxonomy" id="1280953"/>
    <lineage>
        <taxon>Bacteria</taxon>
        <taxon>Pseudomonadati</taxon>
        <taxon>Pseudomonadota</taxon>
        <taxon>Alphaproteobacteria</taxon>
        <taxon>Hyphomonadales</taxon>
        <taxon>Hyphomonadaceae</taxon>
        <taxon>Hyphomonas</taxon>
    </lineage>
</organism>
<dbReference type="PANTHER" id="PTHR46696:SF6">
    <property type="entry name" value="P450, PUTATIVE (EUROFUNG)-RELATED"/>
    <property type="match status" value="1"/>
</dbReference>
<keyword evidence="4" id="KW-1185">Reference proteome</keyword>
<keyword evidence="2" id="KW-0408">Iron</keyword>
<comment type="caution">
    <text evidence="3">The sequence shown here is derived from an EMBL/GenBank/DDBJ whole genome shotgun (WGS) entry which is preliminary data.</text>
</comment>
<evidence type="ECO:0000256" key="1">
    <source>
        <dbReference type="ARBA" id="ARBA00010617"/>
    </source>
</evidence>